<keyword evidence="2" id="KW-0812">Transmembrane</keyword>
<feature type="transmembrane region" description="Helical" evidence="2">
    <location>
        <begin position="14"/>
        <end position="33"/>
    </location>
</feature>
<keyword evidence="2" id="KW-0472">Membrane</keyword>
<feature type="compositionally biased region" description="Gly residues" evidence="1">
    <location>
        <begin position="151"/>
        <end position="160"/>
    </location>
</feature>
<dbReference type="NCBIfam" id="NF035944">
    <property type="entry name" value="PEPxxWA-CTERM"/>
    <property type="match status" value="1"/>
</dbReference>
<evidence type="ECO:0000313" key="4">
    <source>
        <dbReference type="EMBL" id="KEZ15276.1"/>
    </source>
</evidence>
<dbReference type="EMBL" id="JGVR01000042">
    <property type="protein sequence ID" value="KEZ15276.1"/>
    <property type="molecule type" value="Genomic_DNA"/>
</dbReference>
<feature type="compositionally biased region" description="Low complexity" evidence="1">
    <location>
        <begin position="161"/>
        <end position="175"/>
    </location>
</feature>
<organism evidence="4 5">
    <name type="scientific">Sphingobium yanoikuyae</name>
    <name type="common">Sphingomonas yanoikuyae</name>
    <dbReference type="NCBI Taxonomy" id="13690"/>
    <lineage>
        <taxon>Bacteria</taxon>
        <taxon>Pseudomonadati</taxon>
        <taxon>Pseudomonadota</taxon>
        <taxon>Alphaproteobacteria</taxon>
        <taxon>Sphingomonadales</taxon>
        <taxon>Sphingomonadaceae</taxon>
        <taxon>Sphingobium</taxon>
    </lineage>
</organism>
<evidence type="ECO:0000313" key="5">
    <source>
        <dbReference type="Proteomes" id="UP000028534"/>
    </source>
</evidence>
<dbReference type="PATRIC" id="fig|13690.10.peg.4647"/>
<feature type="region of interest" description="Disordered" evidence="1">
    <location>
        <begin position="134"/>
        <end position="193"/>
    </location>
</feature>
<feature type="region of interest" description="Disordered" evidence="1">
    <location>
        <begin position="59"/>
        <end position="120"/>
    </location>
</feature>
<gene>
    <name evidence="4" type="ORF">CP98_04512</name>
</gene>
<evidence type="ECO:0000256" key="1">
    <source>
        <dbReference type="SAM" id="MobiDB-lite"/>
    </source>
</evidence>
<accession>A0A084EBD4</accession>
<feature type="compositionally biased region" description="Pro residues" evidence="1">
    <location>
        <begin position="176"/>
        <end position="192"/>
    </location>
</feature>
<evidence type="ECO:0000259" key="3">
    <source>
        <dbReference type="Pfam" id="PF07589"/>
    </source>
</evidence>
<feature type="domain" description="Ice-binding protein C-terminal" evidence="3">
    <location>
        <begin position="189"/>
        <end position="213"/>
    </location>
</feature>
<dbReference type="NCBIfam" id="TIGR02595">
    <property type="entry name" value="PEP_CTERM"/>
    <property type="match status" value="1"/>
</dbReference>
<reference evidence="4 5" key="1">
    <citation type="submission" date="2014-03" db="EMBL/GenBank/DDBJ databases">
        <title>Genome sequence of Sphingobium yanoikuyae B1.</title>
        <authorList>
            <person name="Gan H.M."/>
            <person name="Gan H.Y."/>
            <person name="Savka M.A."/>
        </authorList>
    </citation>
    <scope>NUCLEOTIDE SEQUENCE [LARGE SCALE GENOMIC DNA]</scope>
    <source>
        <strain evidence="4 5">B1</strain>
    </source>
</reference>
<evidence type="ECO:0000256" key="2">
    <source>
        <dbReference type="SAM" id="Phobius"/>
    </source>
</evidence>
<dbReference type="Pfam" id="PF07589">
    <property type="entry name" value="PEP-CTERM"/>
    <property type="match status" value="1"/>
</dbReference>
<sequence length="226" mass="21501">MIDSTDAVSAERKLHLQMIVALGMLSLLLSLVFSQRGAVFTPPALIAASALPPSSNAPTANFAMPGNGTGPASPQPAGRGVAGQAGFAPATGAPSALPAPASGAASGGDLGQPTPAPEIAPAIEGVPFASAAPVGTSSGGSPGAFSALSGGIPGSSGGSAPGASSGGTNTPDGGTTPPPSPTTPNPTTPVPEPGTWLMLILGIGIIGAELRRRSAGAAQHQAIIAR</sequence>
<name>A0A084EBD4_SPHYA</name>
<dbReference type="AlphaFoldDB" id="A0A084EBD4"/>
<dbReference type="InterPro" id="IPR013424">
    <property type="entry name" value="Ice-binding_C"/>
</dbReference>
<protein>
    <submittedName>
        <fullName evidence="4">PEP-CTERM motif-containing protein</fullName>
    </submittedName>
</protein>
<comment type="caution">
    <text evidence="4">The sequence shown here is derived from an EMBL/GenBank/DDBJ whole genome shotgun (WGS) entry which is preliminary data.</text>
</comment>
<dbReference type="RefSeq" id="WP_162181983.1">
    <property type="nucleotide sequence ID" value="NZ_JGVR01000042.1"/>
</dbReference>
<keyword evidence="2" id="KW-1133">Transmembrane helix</keyword>
<dbReference type="Proteomes" id="UP000028534">
    <property type="component" value="Unassembled WGS sequence"/>
</dbReference>
<proteinExistence type="predicted"/>
<feature type="compositionally biased region" description="Low complexity" evidence="1">
    <location>
        <begin position="88"/>
        <end position="104"/>
    </location>
</feature>